<comment type="caution">
    <text evidence="1">The sequence shown here is derived from an EMBL/GenBank/DDBJ whole genome shotgun (WGS) entry which is preliminary data.</text>
</comment>
<evidence type="ECO:0000313" key="2">
    <source>
        <dbReference type="Proteomes" id="UP000070256"/>
    </source>
</evidence>
<reference evidence="1 2" key="1">
    <citation type="journal article" date="2016" name="Sci. Rep.">
        <title>Metabolic traits of an uncultured archaeal lineage -MSBL1- from brine pools of the Red Sea.</title>
        <authorList>
            <person name="Mwirichia R."/>
            <person name="Alam I."/>
            <person name="Rashid M."/>
            <person name="Vinu M."/>
            <person name="Ba-Alawi W."/>
            <person name="Anthony Kamau A."/>
            <person name="Kamanda Ngugi D."/>
            <person name="Goker M."/>
            <person name="Klenk H.P."/>
            <person name="Bajic V."/>
            <person name="Stingl U."/>
        </authorList>
    </citation>
    <scope>NUCLEOTIDE SEQUENCE [LARGE SCALE GENOMIC DNA]</scope>
    <source>
        <strain evidence="1">SCGC-AAA385D11</strain>
    </source>
</reference>
<protein>
    <recommendedName>
        <fullName evidence="3">IrrE N-terminal-like domain-containing protein</fullName>
    </recommendedName>
</protein>
<dbReference type="Pfam" id="PF10463">
    <property type="entry name" value="Peptidase_U49"/>
    <property type="match status" value="1"/>
</dbReference>
<dbReference type="EMBL" id="LHYK01000024">
    <property type="protein sequence ID" value="KXB07901.1"/>
    <property type="molecule type" value="Genomic_DNA"/>
</dbReference>
<dbReference type="AlphaFoldDB" id="A0A133VNB6"/>
<dbReference type="Proteomes" id="UP000070256">
    <property type="component" value="Unassembled WGS sequence"/>
</dbReference>
<evidence type="ECO:0000313" key="1">
    <source>
        <dbReference type="EMBL" id="KXB07901.1"/>
    </source>
</evidence>
<proteinExistence type="predicted"/>
<accession>A0A133VNB6</accession>
<keyword evidence="2" id="KW-1185">Reference proteome</keyword>
<organism evidence="1 2">
    <name type="scientific">candidate division MSBL1 archaeon SCGC-AAA385D11</name>
    <dbReference type="NCBI Taxonomy" id="1698286"/>
    <lineage>
        <taxon>Archaea</taxon>
        <taxon>Methanobacteriati</taxon>
        <taxon>Methanobacteriota</taxon>
        <taxon>candidate division MSBL1</taxon>
    </lineage>
</organism>
<evidence type="ECO:0008006" key="3">
    <source>
        <dbReference type="Google" id="ProtNLM"/>
    </source>
</evidence>
<sequence>MPYKEEYLDESVIRNPEISELVLEVSEKVLEEEIPPRMIIYASDGVNESHVDEDRVYFSTRDFEKLDRTAGLGLVAHEIAHVCLKHGINKEPKMADEKEADSLATRWGFKEEIEKLRKEFPLK</sequence>
<gene>
    <name evidence="1" type="ORF">AKJ58_01485</name>
</gene>
<dbReference type="InterPro" id="IPR019504">
    <property type="entry name" value="Peptidase_U49_Lit_pept"/>
</dbReference>
<name>A0A133VNB6_9EURY</name>